<dbReference type="InterPro" id="IPR011006">
    <property type="entry name" value="CheY-like_superfamily"/>
</dbReference>
<name>A0A315XLL3_9EURY</name>
<keyword evidence="3" id="KW-1185">Reference proteome</keyword>
<dbReference type="Gene3D" id="3.30.70.260">
    <property type="match status" value="1"/>
</dbReference>
<organism evidence="2 3">
    <name type="scientific">Methanobrevibacter thaueri</name>
    <dbReference type="NCBI Taxonomy" id="190975"/>
    <lineage>
        <taxon>Archaea</taxon>
        <taxon>Methanobacteriati</taxon>
        <taxon>Methanobacteriota</taxon>
        <taxon>Methanomada group</taxon>
        <taxon>Methanobacteria</taxon>
        <taxon>Methanobacteriales</taxon>
        <taxon>Methanobacteriaceae</taxon>
        <taxon>Methanobrevibacter</taxon>
    </lineage>
</organism>
<proteinExistence type="predicted"/>
<dbReference type="AlphaFoldDB" id="A0A315XLL3"/>
<gene>
    <name evidence="2" type="ORF">MBBTH_15020</name>
</gene>
<dbReference type="InterPro" id="IPR045865">
    <property type="entry name" value="ACT-like_dom_sf"/>
</dbReference>
<evidence type="ECO:0000313" key="2">
    <source>
        <dbReference type="EMBL" id="PWB86519.1"/>
    </source>
</evidence>
<reference evidence="2 3" key="1">
    <citation type="submission" date="2017-03" db="EMBL/GenBank/DDBJ databases">
        <title>Genome sequence of Methanobrevibacter thaueri.</title>
        <authorList>
            <person name="Poehlein A."/>
            <person name="Seedorf H."/>
            <person name="Daniel R."/>
        </authorList>
    </citation>
    <scope>NUCLEOTIDE SEQUENCE [LARGE SCALE GENOMIC DNA]</scope>
    <source>
        <strain evidence="2 3">DSM 11995</strain>
    </source>
</reference>
<dbReference type="InterPro" id="IPR040537">
    <property type="entry name" value="DUF5612"/>
</dbReference>
<dbReference type="OrthoDB" id="146838at2157"/>
<dbReference type="PROSITE" id="PS51671">
    <property type="entry name" value="ACT"/>
    <property type="match status" value="1"/>
</dbReference>
<dbReference type="Pfam" id="PF18462">
    <property type="entry name" value="DUF5612"/>
    <property type="match status" value="1"/>
</dbReference>
<dbReference type="RefSeq" id="WP_116592428.1">
    <property type="nucleotide sequence ID" value="NZ_MZGS01000024.1"/>
</dbReference>
<dbReference type="PIRSF" id="PIRSF006363">
    <property type="entry name" value="UCP006363_ACT"/>
    <property type="match status" value="1"/>
</dbReference>
<feature type="domain" description="ACT" evidence="1">
    <location>
        <begin position="5"/>
        <end position="77"/>
    </location>
</feature>
<evidence type="ECO:0000259" key="1">
    <source>
        <dbReference type="PROSITE" id="PS51671"/>
    </source>
</evidence>
<comment type="caution">
    <text evidence="2">The sequence shown here is derived from an EMBL/GenBank/DDBJ whole genome shotgun (WGS) entry which is preliminary data.</text>
</comment>
<dbReference type="SUPFAM" id="SSF55021">
    <property type="entry name" value="ACT-like"/>
    <property type="match status" value="1"/>
</dbReference>
<dbReference type="Pfam" id="PF13291">
    <property type="entry name" value="ACT_4"/>
    <property type="match status" value="1"/>
</dbReference>
<dbReference type="Gene3D" id="3.40.50.10550">
    <property type="entry name" value="Hypothetical protein af1403, domain 2"/>
    <property type="match status" value="1"/>
</dbReference>
<evidence type="ECO:0000313" key="3">
    <source>
        <dbReference type="Proteomes" id="UP000251717"/>
    </source>
</evidence>
<dbReference type="InterPro" id="IPR015832">
    <property type="entry name" value="UCP006363_ACT"/>
</dbReference>
<dbReference type="Proteomes" id="UP000251717">
    <property type="component" value="Unassembled WGS sequence"/>
</dbReference>
<sequence>MSDYTLTIKSTEKKGVLDDITDVITSHGANISYVHLFVEQNNMGSINLELEHVEDIDELVADLKSIPEVKSVELHGSQLDIYGKRIIIVGGGAQVSQVAMGAITEADRHNIRGERISIDTIPLVGEKSLAEAVEAISRLPRVRALVLAGSLMGGEITEAVKKVKEESNLVVICLNMPGSVTKYADLIITDPIQAGVLAVMSIADTAVFDISRLGDNIKY</sequence>
<protein>
    <recommendedName>
        <fullName evidence="1">ACT domain-containing protein</fullName>
    </recommendedName>
</protein>
<dbReference type="EMBL" id="MZGS01000024">
    <property type="protein sequence ID" value="PWB86519.1"/>
    <property type="molecule type" value="Genomic_DNA"/>
</dbReference>
<dbReference type="InterPro" id="IPR002912">
    <property type="entry name" value="ACT_dom"/>
</dbReference>
<accession>A0A315XLL3</accession>
<dbReference type="SUPFAM" id="SSF52172">
    <property type="entry name" value="CheY-like"/>
    <property type="match status" value="1"/>
</dbReference>